<proteinExistence type="predicted"/>
<name>A0ABT1JJC1_ACTCY</name>
<protein>
    <submittedName>
        <fullName evidence="7">Aromatic acid exporter family member 1</fullName>
    </submittedName>
</protein>
<evidence type="ECO:0000256" key="4">
    <source>
        <dbReference type="ARBA" id="ARBA00023136"/>
    </source>
</evidence>
<evidence type="ECO:0000256" key="3">
    <source>
        <dbReference type="ARBA" id="ARBA00022989"/>
    </source>
</evidence>
<feature type="transmembrane region" description="Helical" evidence="5">
    <location>
        <begin position="98"/>
        <end position="114"/>
    </location>
</feature>
<feature type="transmembrane region" description="Helical" evidence="5">
    <location>
        <begin position="75"/>
        <end position="92"/>
    </location>
</feature>
<evidence type="ECO:0000313" key="7">
    <source>
        <dbReference type="EMBL" id="MCP2332607.1"/>
    </source>
</evidence>
<feature type="transmembrane region" description="Helical" evidence="5">
    <location>
        <begin position="429"/>
        <end position="447"/>
    </location>
</feature>
<accession>A0ABT1JJC1</accession>
<feature type="transmembrane region" description="Helical" evidence="5">
    <location>
        <begin position="453"/>
        <end position="481"/>
    </location>
</feature>
<feature type="transmembrane region" description="Helical" evidence="5">
    <location>
        <begin position="342"/>
        <end position="371"/>
    </location>
</feature>
<evidence type="ECO:0000256" key="1">
    <source>
        <dbReference type="ARBA" id="ARBA00004141"/>
    </source>
</evidence>
<feature type="transmembrane region" description="Helical" evidence="5">
    <location>
        <begin position="21"/>
        <end position="43"/>
    </location>
</feature>
<feature type="transmembrane region" description="Helical" evidence="5">
    <location>
        <begin position="391"/>
        <end position="417"/>
    </location>
</feature>
<sequence>MVGWVLTGIRSRPSTRLSVELPVRQLVMTAVAVGLATGVAVPLGLDRVAVLGGLVAVLTLVGASVGPLRADLRAMVWLGPLLTAVVAVGPSLEGPPAIVVASLVVLGAGMLPALGSGYLRVGQVMATTTLLALTTGLGAGQDPVFLAAGGACGVLLAVVVRIAAGKDDPSGPTRAAVAAALTDQTPGGLHDAARVWRADGTRAWLGEVLAGAAEYRAGRAMLLAGAARSTGVEARRLRTIASDAELVAGELAAAVTAPACTGLPAMAKLDPAAKVLAERGAELPPAVGMVRSGLDRVRRAVVDRKPDRLARPSWRGVLLRALGVLTAHLSFRSSLFRHSLRCALAVAGGMFITLWLDTPSAAPMLLVLYLVLQPITRDTMEGGLQRTGASVVGVALAAGLVALLPWPWVLIPVALFAMIAGVSVLRTSFPLLMSGVVAVVLLVQVPATERPVAAVLVSFGAITAVGATLALILGYASYLVLPSSSLPNVGRTTRMAALAVGELTRGAYGARDTSEGRRALRGAYVRSLRRTQDLLGLPARLEEAGPSAEEAARRAGAALDALRAAVGGVAFRPQEVRERLTPVLRLADEELSEVGRRAPREERPDLAGIELLAGPVVEGAYLSRLAVDELVELGRELSEDAEQEATPDAAFEHAFRYRSW</sequence>
<keyword evidence="8" id="KW-1185">Reference proteome</keyword>
<evidence type="ECO:0000313" key="8">
    <source>
        <dbReference type="Proteomes" id="UP000791080"/>
    </source>
</evidence>
<gene>
    <name evidence="7" type="ORF">G443_002877</name>
</gene>
<evidence type="ECO:0000256" key="5">
    <source>
        <dbReference type="SAM" id="Phobius"/>
    </source>
</evidence>
<evidence type="ECO:0000259" key="6">
    <source>
        <dbReference type="Pfam" id="PF13515"/>
    </source>
</evidence>
<keyword evidence="2 5" id="KW-0812">Transmembrane</keyword>
<dbReference type="InterPro" id="IPR049453">
    <property type="entry name" value="Memb_transporter_dom"/>
</dbReference>
<evidence type="ECO:0000256" key="2">
    <source>
        <dbReference type="ARBA" id="ARBA00022692"/>
    </source>
</evidence>
<comment type="caution">
    <text evidence="7">The sequence shown here is derived from an EMBL/GenBank/DDBJ whole genome shotgun (WGS) entry which is preliminary data.</text>
</comment>
<comment type="subcellular location">
    <subcellularLocation>
        <location evidence="1">Membrane</location>
        <topology evidence="1">Multi-pass membrane protein</topology>
    </subcellularLocation>
</comment>
<dbReference type="EMBL" id="AUBJ02000001">
    <property type="protein sequence ID" value="MCP2332607.1"/>
    <property type="molecule type" value="Genomic_DNA"/>
</dbReference>
<dbReference type="Pfam" id="PF13515">
    <property type="entry name" value="FUSC_2"/>
    <property type="match status" value="1"/>
</dbReference>
<reference evidence="7 8" key="1">
    <citation type="submission" date="2022-06" db="EMBL/GenBank/DDBJ databases">
        <title>Genomic Encyclopedia of Type Strains, Phase I: the one thousand microbial genomes (KMG-I) project.</title>
        <authorList>
            <person name="Kyrpides N."/>
        </authorList>
    </citation>
    <scope>NUCLEOTIDE SEQUENCE [LARGE SCALE GENOMIC DNA]</scope>
    <source>
        <strain evidence="7 8">DSM 43889</strain>
    </source>
</reference>
<keyword evidence="3 5" id="KW-1133">Transmembrane helix</keyword>
<keyword evidence="4 5" id="KW-0472">Membrane</keyword>
<dbReference type="Proteomes" id="UP000791080">
    <property type="component" value="Unassembled WGS sequence"/>
</dbReference>
<feature type="domain" description="Integral membrane bound transporter" evidence="6">
    <location>
        <begin position="350"/>
        <end position="472"/>
    </location>
</feature>
<feature type="transmembrane region" description="Helical" evidence="5">
    <location>
        <begin position="49"/>
        <end position="68"/>
    </location>
</feature>
<organism evidence="7 8">
    <name type="scientific">Actinoalloteichus caeruleus DSM 43889</name>
    <dbReference type="NCBI Taxonomy" id="1120930"/>
    <lineage>
        <taxon>Bacteria</taxon>
        <taxon>Bacillati</taxon>
        <taxon>Actinomycetota</taxon>
        <taxon>Actinomycetes</taxon>
        <taxon>Pseudonocardiales</taxon>
        <taxon>Pseudonocardiaceae</taxon>
        <taxon>Actinoalloteichus</taxon>
        <taxon>Actinoalloteichus cyanogriseus</taxon>
    </lineage>
</organism>